<dbReference type="HOGENOM" id="CLU_2190713_0_0_1"/>
<evidence type="ECO:0000256" key="1">
    <source>
        <dbReference type="SAM" id="MobiDB-lite"/>
    </source>
</evidence>
<protein>
    <submittedName>
        <fullName evidence="2">Uncharacterized protein</fullName>
    </submittedName>
</protein>
<name>J3M2G4_ORYBR</name>
<dbReference type="AlphaFoldDB" id="J3M2G4"/>
<evidence type="ECO:0000313" key="2">
    <source>
        <dbReference type="EnsemblPlants" id="OB04G35890.1"/>
    </source>
</evidence>
<reference evidence="2" key="1">
    <citation type="journal article" date="2013" name="Nat. Commun.">
        <title>Whole-genome sequencing of Oryza brachyantha reveals mechanisms underlying Oryza genome evolution.</title>
        <authorList>
            <person name="Chen J."/>
            <person name="Huang Q."/>
            <person name="Gao D."/>
            <person name="Wang J."/>
            <person name="Lang Y."/>
            <person name="Liu T."/>
            <person name="Li B."/>
            <person name="Bai Z."/>
            <person name="Luis Goicoechea J."/>
            <person name="Liang C."/>
            <person name="Chen C."/>
            <person name="Zhang W."/>
            <person name="Sun S."/>
            <person name="Liao Y."/>
            <person name="Zhang X."/>
            <person name="Yang L."/>
            <person name="Song C."/>
            <person name="Wang M."/>
            <person name="Shi J."/>
            <person name="Liu G."/>
            <person name="Liu J."/>
            <person name="Zhou H."/>
            <person name="Zhou W."/>
            <person name="Yu Q."/>
            <person name="An N."/>
            <person name="Chen Y."/>
            <person name="Cai Q."/>
            <person name="Wang B."/>
            <person name="Liu B."/>
            <person name="Min J."/>
            <person name="Huang Y."/>
            <person name="Wu H."/>
            <person name="Li Z."/>
            <person name="Zhang Y."/>
            <person name="Yin Y."/>
            <person name="Song W."/>
            <person name="Jiang J."/>
            <person name="Jackson S.A."/>
            <person name="Wing R.A."/>
            <person name="Wang J."/>
            <person name="Chen M."/>
        </authorList>
    </citation>
    <scope>NUCLEOTIDE SEQUENCE [LARGE SCALE GENOMIC DNA]</scope>
    <source>
        <strain evidence="2">cv. IRGC 101232</strain>
    </source>
</reference>
<proteinExistence type="predicted"/>
<organism evidence="2">
    <name type="scientific">Oryza brachyantha</name>
    <name type="common">malo sina</name>
    <dbReference type="NCBI Taxonomy" id="4533"/>
    <lineage>
        <taxon>Eukaryota</taxon>
        <taxon>Viridiplantae</taxon>
        <taxon>Streptophyta</taxon>
        <taxon>Embryophyta</taxon>
        <taxon>Tracheophyta</taxon>
        <taxon>Spermatophyta</taxon>
        <taxon>Magnoliopsida</taxon>
        <taxon>Liliopsida</taxon>
        <taxon>Poales</taxon>
        <taxon>Poaceae</taxon>
        <taxon>BOP clade</taxon>
        <taxon>Oryzoideae</taxon>
        <taxon>Oryzeae</taxon>
        <taxon>Oryzinae</taxon>
        <taxon>Oryza</taxon>
    </lineage>
</organism>
<accession>J3M2G4</accession>
<reference evidence="2" key="2">
    <citation type="submission" date="2013-04" db="UniProtKB">
        <authorList>
            <consortium name="EnsemblPlants"/>
        </authorList>
    </citation>
    <scope>IDENTIFICATION</scope>
</reference>
<feature type="region of interest" description="Disordered" evidence="1">
    <location>
        <begin position="63"/>
        <end position="88"/>
    </location>
</feature>
<dbReference type="Gramene" id="OB04G35890.1">
    <property type="protein sequence ID" value="OB04G35890.1"/>
    <property type="gene ID" value="OB04G35890"/>
</dbReference>
<dbReference type="Proteomes" id="UP000006038">
    <property type="component" value="Chromosome 4"/>
</dbReference>
<sequence>MKWRGFSARINIAGIPRVVWIRQERKPSEPRGIRWAAGAGAVEESGVEGSEEDEERYLDGLRNRALLRPPPPPPDDPYPRLCTRTPYLPPPWRDPMIATRALLPLSLTA</sequence>
<keyword evidence="3" id="KW-1185">Reference proteome</keyword>
<dbReference type="EnsemblPlants" id="OB04G35890.1">
    <property type="protein sequence ID" value="OB04G35890.1"/>
    <property type="gene ID" value="OB04G35890"/>
</dbReference>
<evidence type="ECO:0000313" key="3">
    <source>
        <dbReference type="Proteomes" id="UP000006038"/>
    </source>
</evidence>